<comment type="caution">
    <text evidence="1">The sequence shown here is derived from an EMBL/GenBank/DDBJ whole genome shotgun (WGS) entry which is preliminary data.</text>
</comment>
<name>A0A8S2UHV5_9BILA</name>
<dbReference type="AlphaFoldDB" id="A0A8S2UHV5"/>
<dbReference type="EMBL" id="CAJOBH010044012">
    <property type="protein sequence ID" value="CAF4344545.1"/>
    <property type="molecule type" value="Genomic_DNA"/>
</dbReference>
<proteinExistence type="predicted"/>
<sequence length="111" mass="12820">MTQKEANFAESTQLIRNDQEKIGTLNLLISTSTQPSNNLFNYYQERAEILFYLNKYEDALSDINAMEKINEIPSSIKLIKWKSLIQIQCAKVSQEIKQSLAIQDDLSHIPR</sequence>
<accession>A0A8S2UHV5</accession>
<evidence type="ECO:0000313" key="1">
    <source>
        <dbReference type="EMBL" id="CAF4344545.1"/>
    </source>
</evidence>
<gene>
    <name evidence="1" type="ORF">BYL167_LOCUS29239</name>
</gene>
<evidence type="ECO:0000313" key="2">
    <source>
        <dbReference type="Proteomes" id="UP000681967"/>
    </source>
</evidence>
<protein>
    <submittedName>
        <fullName evidence="1">Uncharacterized protein</fullName>
    </submittedName>
</protein>
<organism evidence="1 2">
    <name type="scientific">Rotaria magnacalcarata</name>
    <dbReference type="NCBI Taxonomy" id="392030"/>
    <lineage>
        <taxon>Eukaryota</taxon>
        <taxon>Metazoa</taxon>
        <taxon>Spiralia</taxon>
        <taxon>Gnathifera</taxon>
        <taxon>Rotifera</taxon>
        <taxon>Eurotatoria</taxon>
        <taxon>Bdelloidea</taxon>
        <taxon>Philodinida</taxon>
        <taxon>Philodinidae</taxon>
        <taxon>Rotaria</taxon>
    </lineage>
</organism>
<reference evidence="1" key="1">
    <citation type="submission" date="2021-02" db="EMBL/GenBank/DDBJ databases">
        <authorList>
            <person name="Nowell W R."/>
        </authorList>
    </citation>
    <scope>NUCLEOTIDE SEQUENCE</scope>
</reference>
<dbReference type="Proteomes" id="UP000681967">
    <property type="component" value="Unassembled WGS sequence"/>
</dbReference>